<sequence>MTSIDFIDIDNPAAPFPYTYSIVHIYMLFLCIKCSRPHYEKQDCTNDMTQMCKKNRRSCYCNLTCYSIYSNINRARTVTVVLRALNQGG</sequence>
<feature type="transmembrane region" description="Helical" evidence="1">
    <location>
        <begin position="15"/>
        <end position="32"/>
    </location>
</feature>
<dbReference type="STRING" id="553973.CLOHYLEM_07411"/>
<keyword evidence="3" id="KW-1185">Reference proteome</keyword>
<name>C0C5M3_9FIRM</name>
<protein>
    <submittedName>
        <fullName evidence="2">Uncharacterized protein</fullName>
    </submittedName>
</protein>
<keyword evidence="1" id="KW-0472">Membrane</keyword>
<dbReference type="EMBL" id="ABYI02000041">
    <property type="protein sequence ID" value="EEG72408.1"/>
    <property type="molecule type" value="Genomic_DNA"/>
</dbReference>
<organism evidence="2 3">
    <name type="scientific">[Clostridium] hylemonae DSM 15053</name>
    <dbReference type="NCBI Taxonomy" id="553973"/>
    <lineage>
        <taxon>Bacteria</taxon>
        <taxon>Bacillati</taxon>
        <taxon>Bacillota</taxon>
        <taxon>Clostridia</taxon>
        <taxon>Lachnospirales</taxon>
        <taxon>Lachnospiraceae</taxon>
    </lineage>
</organism>
<reference evidence="2" key="2">
    <citation type="submission" date="2013-06" db="EMBL/GenBank/DDBJ databases">
        <title>Draft genome sequence of Clostridium hylemonae (DSM 15053).</title>
        <authorList>
            <person name="Sudarsanam P."/>
            <person name="Ley R."/>
            <person name="Guruge J."/>
            <person name="Turnbaugh P.J."/>
            <person name="Mahowald M."/>
            <person name="Liep D."/>
            <person name="Gordon J."/>
        </authorList>
    </citation>
    <scope>NUCLEOTIDE SEQUENCE</scope>
    <source>
        <strain evidence="2">DSM 15053</strain>
    </source>
</reference>
<dbReference type="AlphaFoldDB" id="C0C5M3"/>
<gene>
    <name evidence="2" type="ORF">CLOHYLEM_07411</name>
</gene>
<comment type="caution">
    <text evidence="2">The sequence shown here is derived from an EMBL/GenBank/DDBJ whole genome shotgun (WGS) entry which is preliminary data.</text>
</comment>
<reference evidence="2" key="1">
    <citation type="submission" date="2009-02" db="EMBL/GenBank/DDBJ databases">
        <authorList>
            <person name="Fulton L."/>
            <person name="Clifton S."/>
            <person name="Fulton B."/>
            <person name="Xu J."/>
            <person name="Minx P."/>
            <person name="Pepin K.H."/>
            <person name="Johnson M."/>
            <person name="Bhonagiri V."/>
            <person name="Nash W.E."/>
            <person name="Mardis E.R."/>
            <person name="Wilson R.K."/>
        </authorList>
    </citation>
    <scope>NUCLEOTIDE SEQUENCE [LARGE SCALE GENOMIC DNA]</scope>
    <source>
        <strain evidence="2">DSM 15053</strain>
    </source>
</reference>
<dbReference type="HOGENOM" id="CLU_2449392_0_0_9"/>
<evidence type="ECO:0000313" key="2">
    <source>
        <dbReference type="EMBL" id="EEG72408.1"/>
    </source>
</evidence>
<proteinExistence type="predicted"/>
<keyword evidence="1" id="KW-1133">Transmembrane helix</keyword>
<evidence type="ECO:0000313" key="3">
    <source>
        <dbReference type="Proteomes" id="UP000004893"/>
    </source>
</evidence>
<evidence type="ECO:0000256" key="1">
    <source>
        <dbReference type="SAM" id="Phobius"/>
    </source>
</evidence>
<keyword evidence="1" id="KW-0812">Transmembrane</keyword>
<dbReference type="Proteomes" id="UP000004893">
    <property type="component" value="Unassembled WGS sequence"/>
</dbReference>
<accession>C0C5M3</accession>